<accession>A0ABR9WBL1</accession>
<keyword evidence="3" id="KW-1185">Reference proteome</keyword>
<proteinExistence type="predicted"/>
<gene>
    <name evidence="2" type="ORF">IEE83_13115</name>
</gene>
<evidence type="ECO:0000256" key="1">
    <source>
        <dbReference type="SAM" id="SignalP"/>
    </source>
</evidence>
<dbReference type="EMBL" id="JACYGY010000001">
    <property type="protein sequence ID" value="MBE9462820.1"/>
    <property type="molecule type" value="Genomic_DNA"/>
</dbReference>
<name>A0ABR9WBL1_9BACT</name>
<comment type="caution">
    <text evidence="2">The sequence shown here is derived from an EMBL/GenBank/DDBJ whole genome shotgun (WGS) entry which is preliminary data.</text>
</comment>
<sequence length="126" mass="14506">MKKLLLFICLAYSFCVSAHLSNTERNVNTYLHKNTMQEMRSMSDQERADIKNNNYKGVLLHGYYTYGDTPGVIAYYKSSTTQADDQGSIIQIDSNLKLEHKFLICDVAYYGLQRKQSGIPLFFQEV</sequence>
<protein>
    <submittedName>
        <fullName evidence="2">Uncharacterized protein</fullName>
    </submittedName>
</protein>
<reference evidence="3" key="1">
    <citation type="submission" date="2023-07" db="EMBL/GenBank/DDBJ databases">
        <title>Dyadobacter sp. nov 'subterranea' isolated from contaminted grondwater.</title>
        <authorList>
            <person name="Szabo I."/>
            <person name="Al-Omari J."/>
            <person name="Szerdahelyi S.G."/>
            <person name="Rado J."/>
        </authorList>
    </citation>
    <scope>NUCLEOTIDE SEQUENCE [LARGE SCALE GENOMIC DNA]</scope>
    <source>
        <strain evidence="3">UP-52</strain>
    </source>
</reference>
<organism evidence="2 3">
    <name type="scientific">Dyadobacter subterraneus</name>
    <dbReference type="NCBI Taxonomy" id="2773304"/>
    <lineage>
        <taxon>Bacteria</taxon>
        <taxon>Pseudomonadati</taxon>
        <taxon>Bacteroidota</taxon>
        <taxon>Cytophagia</taxon>
        <taxon>Cytophagales</taxon>
        <taxon>Spirosomataceae</taxon>
        <taxon>Dyadobacter</taxon>
    </lineage>
</organism>
<dbReference type="Proteomes" id="UP000634134">
    <property type="component" value="Unassembled WGS sequence"/>
</dbReference>
<evidence type="ECO:0000313" key="2">
    <source>
        <dbReference type="EMBL" id="MBE9462820.1"/>
    </source>
</evidence>
<feature type="signal peptide" evidence="1">
    <location>
        <begin position="1"/>
        <end position="18"/>
    </location>
</feature>
<keyword evidence="1" id="KW-0732">Signal</keyword>
<evidence type="ECO:0000313" key="3">
    <source>
        <dbReference type="Proteomes" id="UP000634134"/>
    </source>
</evidence>
<feature type="chain" id="PRO_5046737024" evidence="1">
    <location>
        <begin position="19"/>
        <end position="126"/>
    </location>
</feature>